<dbReference type="InterPro" id="IPR051336">
    <property type="entry name" value="RhoGEF_Guanine_NuclExch_SF"/>
</dbReference>
<feature type="region of interest" description="Disordered" evidence="3">
    <location>
        <begin position="1059"/>
        <end position="1119"/>
    </location>
</feature>
<dbReference type="AlphaFoldDB" id="A0AAE8ZMJ6"/>
<feature type="compositionally biased region" description="Low complexity" evidence="3">
    <location>
        <begin position="1073"/>
        <end position="1109"/>
    </location>
</feature>
<feature type="region of interest" description="Disordered" evidence="3">
    <location>
        <begin position="723"/>
        <end position="745"/>
    </location>
</feature>
<proteinExistence type="inferred from homology"/>
<dbReference type="InterPro" id="IPR011993">
    <property type="entry name" value="PH-like_dom_sf"/>
</dbReference>
<dbReference type="SUPFAM" id="SSF46966">
    <property type="entry name" value="Spectrin repeat"/>
    <property type="match status" value="1"/>
</dbReference>
<dbReference type="FunFam" id="1.20.900.10:FF:000054">
    <property type="entry name" value="CDC-42 Guanine nucleotide Exchange Factor"/>
    <property type="match status" value="1"/>
</dbReference>
<keyword evidence="1" id="KW-0344">Guanine-nucleotide releasing factor</keyword>
<sequence>MQAAPSCYGSMVASTSEEVTTSTSSSTSREPIIMSTTSKTNSQFIEAPAFFYDMDSDLKELKTALKDVDLLNDSGYRSVMERSSHPFSTSLVFHEDSVFDSEDDASDEHWDGYLTVGADRIKIRDMSDILATRYAFISGARTSEGLTIVTFPDSRSTLPFEDYSLLVKYLLQVPPLEDSHKGFVIIIDRRSDKWSSVRTLLLQISSFFPGKVCVTFVIKPEGVLQRALEVGYRGAADTCTFKVIQLESSAELRKYIHHEHLTMDVGGLIKYNHLEWVQHRMDIERMKASATAIAASLTEFGKTLRETELPNDADSTARILELQTAEKMAIKEEFKIAVRKGFTLLKSVRQLDKKPTPEQLSPTRLHNVTAIERMLVQLEETERSFDSFWTKHERRLRYCLELRQFEDSFRKLQAAFARHMLYLEEHREVGNCTEKALHLAEQHRQYTEGAMEEVEASRNLKKAGEDLISSNEAELSGSLEPKCEELERMAAALTSALERRGDCLKRSATMHEQIAQANAWCTRGADLLASGMSDFTNPNPGTSLSALDEFIEEGNHLNIEFLKDTTSPMNQLLLLTTIETSTLLNLIEERIGDIRRMSLAKRDQLNKLHLQKPPPVQIVTPEKKSKKNSKTEAMARSAKPRRADRAEPETSRAQPSQGKARRGLWAGPWLVNTLEPPTAFMKRTLPRFLSFRRSKRRLITSVSAPLIVMNYNEHQYEVFQHDSKDVPSCSGDSTPAGGLSPRRDTREVTNAYDEMIATEISYVADLKEVIIHYLEPFEAVENQASLPDSLRGKPDCLFGNVRELYKFHHRVVLEDLVAARSTAEMCRVLMQHRNQIYLTYRTYCQIHGSNQKVRDSVKNHPFFKDCQRKANHNMDMSSYLLKPIQRIMKYQLLLGNIMDDCPADVRDEVAKTRDSMVELLNQIDASMQQLHISGYNGDLKSLGLLRLQTECDVYTYNRKKKAKLSRAQKRFLFFFDGAVMFCKKRVSNPASTLNSEPEYFEHKFCIPIISLGYDTSSRSSSNRFEVWDEAKTDAYVIETIDPTARSKWIQRLGKSESSQDAWLENRQRPKSWASTVSNESSCSSSTRESDSADSAMDTNGNTQTTQVNVPYSPTMDSQLDLTMDTTPLRTAEINNEVELVDSC</sequence>
<evidence type="ECO:0008006" key="8">
    <source>
        <dbReference type="Google" id="ProtNLM"/>
    </source>
</evidence>
<evidence type="ECO:0000256" key="1">
    <source>
        <dbReference type="ARBA" id="ARBA00022658"/>
    </source>
</evidence>
<feature type="compositionally biased region" description="Low complexity" evidence="3">
    <location>
        <begin position="14"/>
        <end position="28"/>
    </location>
</feature>
<dbReference type="InterPro" id="IPR056466">
    <property type="entry name" value="Spectrin_DBS"/>
</dbReference>
<name>A0AAE8ZMJ6_CAEBR</name>
<dbReference type="SUPFAM" id="SSF48065">
    <property type="entry name" value="DBL homology domain (DH-domain)"/>
    <property type="match status" value="1"/>
</dbReference>
<gene>
    <name evidence="6" type="ORF">L3Y34_010874</name>
</gene>
<feature type="compositionally biased region" description="Basic and acidic residues" evidence="3">
    <location>
        <begin position="641"/>
        <end position="650"/>
    </location>
</feature>
<dbReference type="FunFam" id="2.30.29.30:FF:000559">
    <property type="entry name" value="CDC-42 Guanine nucleotide Exchange Factor"/>
    <property type="match status" value="1"/>
</dbReference>
<evidence type="ECO:0000256" key="3">
    <source>
        <dbReference type="SAM" id="MobiDB-lite"/>
    </source>
</evidence>
<protein>
    <recommendedName>
        <fullName evidence="8">DH domain-containing protein</fullName>
    </recommendedName>
</protein>
<dbReference type="Gene3D" id="1.20.900.10">
    <property type="entry name" value="Dbl homology (DH) domain"/>
    <property type="match status" value="1"/>
</dbReference>
<dbReference type="PANTHER" id="PTHR22826:SF211">
    <property type="entry name" value="LD43457P"/>
    <property type="match status" value="1"/>
</dbReference>
<accession>A0AAE8ZMJ6</accession>
<feature type="region of interest" description="Disordered" evidence="3">
    <location>
        <begin position="1"/>
        <end position="32"/>
    </location>
</feature>
<dbReference type="Pfam" id="PF13716">
    <property type="entry name" value="CRAL_TRIO_2"/>
    <property type="match status" value="1"/>
</dbReference>
<dbReference type="SMART" id="SM00233">
    <property type="entry name" value="PH"/>
    <property type="match status" value="1"/>
</dbReference>
<evidence type="ECO:0000259" key="5">
    <source>
        <dbReference type="PROSITE" id="PS50010"/>
    </source>
</evidence>
<dbReference type="Pfam" id="PF00621">
    <property type="entry name" value="RhoGEF"/>
    <property type="match status" value="1"/>
</dbReference>
<dbReference type="Proteomes" id="UP000827892">
    <property type="component" value="Chromosome X"/>
</dbReference>
<dbReference type="GO" id="GO:0005085">
    <property type="term" value="F:guanyl-nucleotide exchange factor activity"/>
    <property type="evidence" value="ECO:0007669"/>
    <property type="project" value="UniProtKB-KW"/>
</dbReference>
<dbReference type="InterPro" id="IPR001251">
    <property type="entry name" value="CRAL-TRIO_dom"/>
</dbReference>
<dbReference type="PANTHER" id="PTHR22826">
    <property type="entry name" value="RHO GUANINE EXCHANGE FACTOR-RELATED"/>
    <property type="match status" value="1"/>
</dbReference>
<evidence type="ECO:0000313" key="6">
    <source>
        <dbReference type="EMBL" id="ULT80601.1"/>
    </source>
</evidence>
<dbReference type="EMBL" id="CP090896">
    <property type="protein sequence ID" value="ULT80601.1"/>
    <property type="molecule type" value="Genomic_DNA"/>
</dbReference>
<feature type="domain" description="DH" evidence="5">
    <location>
        <begin position="747"/>
        <end position="926"/>
    </location>
</feature>
<dbReference type="Pfam" id="PF22697">
    <property type="entry name" value="SOS1_NGEF_PH"/>
    <property type="match status" value="1"/>
</dbReference>
<dbReference type="Gene3D" id="1.20.58.60">
    <property type="match status" value="1"/>
</dbReference>
<organism evidence="6 7">
    <name type="scientific">Caenorhabditis briggsae</name>
    <dbReference type="NCBI Taxonomy" id="6238"/>
    <lineage>
        <taxon>Eukaryota</taxon>
        <taxon>Metazoa</taxon>
        <taxon>Ecdysozoa</taxon>
        <taxon>Nematoda</taxon>
        <taxon>Chromadorea</taxon>
        <taxon>Rhabditida</taxon>
        <taxon>Rhabditina</taxon>
        <taxon>Rhabditomorpha</taxon>
        <taxon>Rhabditoidea</taxon>
        <taxon>Rhabditidae</taxon>
        <taxon>Peloderinae</taxon>
        <taxon>Caenorhabditis</taxon>
    </lineage>
</organism>
<evidence type="ECO:0000256" key="2">
    <source>
        <dbReference type="ARBA" id="ARBA00049987"/>
    </source>
</evidence>
<dbReference type="Pfam" id="PF23289">
    <property type="entry name" value="Spectrin_5"/>
    <property type="match status" value="1"/>
</dbReference>
<dbReference type="PROSITE" id="PS50003">
    <property type="entry name" value="PH_DOMAIN"/>
    <property type="match status" value="1"/>
</dbReference>
<dbReference type="InterPro" id="IPR035899">
    <property type="entry name" value="DBL_dom_sf"/>
</dbReference>
<feature type="region of interest" description="Disordered" evidence="3">
    <location>
        <begin position="605"/>
        <end position="661"/>
    </location>
</feature>
<dbReference type="PROSITE" id="PS50010">
    <property type="entry name" value="DH_2"/>
    <property type="match status" value="1"/>
</dbReference>
<dbReference type="SMART" id="SM00325">
    <property type="entry name" value="RhoGEF"/>
    <property type="match status" value="1"/>
</dbReference>
<dbReference type="Gene3D" id="2.30.29.30">
    <property type="entry name" value="Pleckstrin-homology domain (PH domain)/Phosphotyrosine-binding domain (PTB)"/>
    <property type="match status" value="1"/>
</dbReference>
<feature type="domain" description="PH" evidence="4">
    <location>
        <begin position="938"/>
        <end position="1057"/>
    </location>
</feature>
<dbReference type="CDD" id="cd00160">
    <property type="entry name" value="RhoGEF"/>
    <property type="match status" value="1"/>
</dbReference>
<dbReference type="InterPro" id="IPR000219">
    <property type="entry name" value="DH_dom"/>
</dbReference>
<evidence type="ECO:0000259" key="4">
    <source>
        <dbReference type="PROSITE" id="PS50003"/>
    </source>
</evidence>
<dbReference type="InterPro" id="IPR001849">
    <property type="entry name" value="PH_domain"/>
</dbReference>
<dbReference type="InterPro" id="IPR055251">
    <property type="entry name" value="SOS1_NGEF_PH"/>
</dbReference>
<reference evidence="6 7" key="1">
    <citation type="submission" date="2022-05" db="EMBL/GenBank/DDBJ databases">
        <title>Chromosome-level reference genomes for two strains of Caenorhabditis briggsae: an improved platform for comparative genomics.</title>
        <authorList>
            <person name="Stevens L."/>
            <person name="Andersen E.C."/>
        </authorList>
    </citation>
    <scope>NUCLEOTIDE SEQUENCE [LARGE SCALE GENOMIC DNA]</scope>
    <source>
        <strain evidence="6">QX1410_ONT</strain>
        <tissue evidence="6">Whole-organism</tissue>
    </source>
</reference>
<evidence type="ECO:0000313" key="7">
    <source>
        <dbReference type="Proteomes" id="UP000827892"/>
    </source>
</evidence>
<comment type="similarity">
    <text evidence="2">Belongs to the MCF2 family.</text>
</comment>
<dbReference type="SUPFAM" id="SSF50729">
    <property type="entry name" value="PH domain-like"/>
    <property type="match status" value="1"/>
</dbReference>